<accession>A0A9N9ELY0</accession>
<dbReference type="AlphaFoldDB" id="A0A9N9ELY0"/>
<evidence type="ECO:0000313" key="1">
    <source>
        <dbReference type="EMBL" id="CAG8684711.1"/>
    </source>
</evidence>
<comment type="caution">
    <text evidence="1">The sequence shown here is derived from an EMBL/GenBank/DDBJ whole genome shotgun (WGS) entry which is preliminary data.</text>
</comment>
<dbReference type="OrthoDB" id="2366494at2759"/>
<reference evidence="1" key="1">
    <citation type="submission" date="2021-06" db="EMBL/GenBank/DDBJ databases">
        <authorList>
            <person name="Kallberg Y."/>
            <person name="Tangrot J."/>
            <person name="Rosling A."/>
        </authorList>
    </citation>
    <scope>NUCLEOTIDE SEQUENCE</scope>
    <source>
        <strain evidence="1">MA453B</strain>
    </source>
</reference>
<name>A0A9N9ELY0_9GLOM</name>
<dbReference type="Proteomes" id="UP000789405">
    <property type="component" value="Unassembled WGS sequence"/>
</dbReference>
<organism evidence="1 2">
    <name type="scientific">Dentiscutata erythropus</name>
    <dbReference type="NCBI Taxonomy" id="1348616"/>
    <lineage>
        <taxon>Eukaryota</taxon>
        <taxon>Fungi</taxon>
        <taxon>Fungi incertae sedis</taxon>
        <taxon>Mucoromycota</taxon>
        <taxon>Glomeromycotina</taxon>
        <taxon>Glomeromycetes</taxon>
        <taxon>Diversisporales</taxon>
        <taxon>Gigasporaceae</taxon>
        <taxon>Dentiscutata</taxon>
    </lineage>
</organism>
<dbReference type="EMBL" id="CAJVPY010007725">
    <property type="protein sequence ID" value="CAG8684711.1"/>
    <property type="molecule type" value="Genomic_DNA"/>
</dbReference>
<feature type="non-terminal residue" evidence="1">
    <location>
        <position position="115"/>
    </location>
</feature>
<sequence>IEGDYDDSLNYRIKYKIGLHFLSGFGCKQDIGNSYRKIVEANNHGLPNSKLWISKYKYQNDYGAEEAKRLLYRNEYDNLMQNLNKQYKNEKNKHEYVQLGLVSQVNDLNLQLKNY</sequence>
<keyword evidence="2" id="KW-1185">Reference proteome</keyword>
<protein>
    <submittedName>
        <fullName evidence="1">2903_t:CDS:1</fullName>
    </submittedName>
</protein>
<gene>
    <name evidence="1" type="ORF">DERYTH_LOCUS12028</name>
</gene>
<proteinExistence type="predicted"/>
<evidence type="ECO:0000313" key="2">
    <source>
        <dbReference type="Proteomes" id="UP000789405"/>
    </source>
</evidence>